<organism evidence="1 2">
    <name type="scientific">Cardiocondyla obscurior</name>
    <dbReference type="NCBI Taxonomy" id="286306"/>
    <lineage>
        <taxon>Eukaryota</taxon>
        <taxon>Metazoa</taxon>
        <taxon>Ecdysozoa</taxon>
        <taxon>Arthropoda</taxon>
        <taxon>Hexapoda</taxon>
        <taxon>Insecta</taxon>
        <taxon>Pterygota</taxon>
        <taxon>Neoptera</taxon>
        <taxon>Endopterygota</taxon>
        <taxon>Hymenoptera</taxon>
        <taxon>Apocrita</taxon>
        <taxon>Aculeata</taxon>
        <taxon>Formicoidea</taxon>
        <taxon>Formicidae</taxon>
        <taxon>Myrmicinae</taxon>
        <taxon>Cardiocondyla</taxon>
    </lineage>
</organism>
<protein>
    <submittedName>
        <fullName evidence="1">Uncharacterized protein</fullName>
    </submittedName>
</protein>
<dbReference type="SUPFAM" id="SSF53927">
    <property type="entry name" value="Cytidine deaminase-like"/>
    <property type="match status" value="1"/>
</dbReference>
<dbReference type="InterPro" id="IPR002695">
    <property type="entry name" value="PurH-like"/>
</dbReference>
<dbReference type="Gene3D" id="3.40.50.1380">
    <property type="entry name" value="Methylglyoxal synthase-like domain"/>
    <property type="match status" value="1"/>
</dbReference>
<reference evidence="1 2" key="1">
    <citation type="submission" date="2023-03" db="EMBL/GenBank/DDBJ databases">
        <title>High recombination rates correlate with genetic variation in Cardiocondyla obscurior ants.</title>
        <authorList>
            <person name="Errbii M."/>
        </authorList>
    </citation>
    <scope>NUCLEOTIDE SEQUENCE [LARGE SCALE GENOMIC DNA]</scope>
    <source>
        <strain evidence="1">Alpha-2009</strain>
        <tissue evidence="1">Whole body</tissue>
    </source>
</reference>
<dbReference type="GO" id="GO:0005829">
    <property type="term" value="C:cytosol"/>
    <property type="evidence" value="ECO:0007669"/>
    <property type="project" value="TreeGrafter"/>
</dbReference>
<evidence type="ECO:0000313" key="2">
    <source>
        <dbReference type="Proteomes" id="UP001430953"/>
    </source>
</evidence>
<dbReference type="Gene3D" id="1.10.287.440">
    <property type="match status" value="1"/>
</dbReference>
<dbReference type="PANTHER" id="PTHR11692:SF0">
    <property type="entry name" value="BIFUNCTIONAL PURINE BIOSYNTHESIS PROTEIN ATIC"/>
    <property type="match status" value="1"/>
</dbReference>
<dbReference type="AlphaFoldDB" id="A0AAW2EGE7"/>
<dbReference type="Gene3D" id="3.40.140.20">
    <property type="match status" value="2"/>
</dbReference>
<dbReference type="GO" id="GO:0006189">
    <property type="term" value="P:'de novo' IMP biosynthetic process"/>
    <property type="evidence" value="ECO:0007669"/>
    <property type="project" value="TreeGrafter"/>
</dbReference>
<dbReference type="SMART" id="SM00798">
    <property type="entry name" value="AICARFT_IMPCHas"/>
    <property type="match status" value="1"/>
</dbReference>
<dbReference type="Pfam" id="PF01808">
    <property type="entry name" value="AICARFT_IMPCHas"/>
    <property type="match status" value="1"/>
</dbReference>
<dbReference type="GO" id="GO:0003937">
    <property type="term" value="F:IMP cyclohydrolase activity"/>
    <property type="evidence" value="ECO:0007669"/>
    <property type="project" value="InterPro"/>
</dbReference>
<gene>
    <name evidence="1" type="ORF">PUN28_018007</name>
</gene>
<dbReference type="InterPro" id="IPR024050">
    <property type="entry name" value="AICAR_Tfase_insert_dom_sf"/>
</dbReference>
<dbReference type="GO" id="GO:0004643">
    <property type="term" value="F:phosphoribosylaminoimidazolecarboxamide formyltransferase activity"/>
    <property type="evidence" value="ECO:0007669"/>
    <property type="project" value="InterPro"/>
</dbReference>
<dbReference type="EMBL" id="JADYXP020000022">
    <property type="protein sequence ID" value="KAL0102438.1"/>
    <property type="molecule type" value="Genomic_DNA"/>
</dbReference>
<dbReference type="InterPro" id="IPR024051">
    <property type="entry name" value="AICAR_Tfase_dup_dom_sf"/>
</dbReference>
<dbReference type="Proteomes" id="UP001430953">
    <property type="component" value="Unassembled WGS sequence"/>
</dbReference>
<evidence type="ECO:0000313" key="1">
    <source>
        <dbReference type="EMBL" id="KAL0102438.1"/>
    </source>
</evidence>
<accession>A0AAW2EGE7</accession>
<dbReference type="InterPro" id="IPR016193">
    <property type="entry name" value="Cytidine_deaminase-like"/>
</dbReference>
<dbReference type="PANTHER" id="PTHR11692">
    <property type="entry name" value="BIFUNCTIONAL PURINE BIOSYNTHESIS PROTEIN PURH"/>
    <property type="match status" value="1"/>
</dbReference>
<dbReference type="SUPFAM" id="SSF52335">
    <property type="entry name" value="Methylglyoxal synthase-like"/>
    <property type="match status" value="1"/>
</dbReference>
<name>A0AAW2EGE7_9HYME</name>
<dbReference type="InterPro" id="IPR036914">
    <property type="entry name" value="MGS-like_dom_sf"/>
</dbReference>
<comment type="caution">
    <text evidence="1">The sequence shown here is derived from an EMBL/GenBank/DDBJ whole genome shotgun (WGS) entry which is preliminary data.</text>
</comment>
<keyword evidence="2" id="KW-1185">Reference proteome</keyword>
<sequence>MARKLTLEKQDYDLIQVVVCNLYLFVNTTLKLNVTVKDAIENIDIGRVTLLCTAAKNHFRVIVICDPTNYERVINKMDTAADNNTSLQTLALKVFTHTAEYDNAISDFFHNMNPHQKSAQIFTILKKIFYQLCDALNGYQLVKELKSALNLPAATSFKHVSLAGAAVSVPLYNIQAKLCQGSFRWHYCTWLLARGSSNIEGKKKKKKKGGLYCVLQIDSSYILSPIERKTLYSLVMKHSVCYAKDGQQVVGTGTEQQFRIHCIRLTGDKADNWWLCQYPKIVGIKFKKNVKQAEISNAIDNYWIQKLDNVALSSDAFFPFRDNVDRNSVKFIVASPTGFTNDATVIDAYNKHGIALAHTGLLFFHH</sequence>
<proteinExistence type="predicted"/>